<dbReference type="EMBL" id="JBHSMA010000013">
    <property type="protein sequence ID" value="MFC5412509.1"/>
    <property type="molecule type" value="Genomic_DNA"/>
</dbReference>
<dbReference type="RefSeq" id="WP_379850087.1">
    <property type="nucleotide sequence ID" value="NZ_JBHSMA010000013.1"/>
</dbReference>
<keyword evidence="3" id="KW-1185">Reference proteome</keyword>
<proteinExistence type="predicted"/>
<feature type="transmembrane region" description="Helical" evidence="1">
    <location>
        <begin position="103"/>
        <end position="126"/>
    </location>
</feature>
<feature type="transmembrane region" description="Helical" evidence="1">
    <location>
        <begin position="138"/>
        <end position="155"/>
    </location>
</feature>
<evidence type="ECO:0000313" key="3">
    <source>
        <dbReference type="Proteomes" id="UP001596106"/>
    </source>
</evidence>
<organism evidence="2 3">
    <name type="scientific">Larkinella bovis</name>
    <dbReference type="NCBI Taxonomy" id="683041"/>
    <lineage>
        <taxon>Bacteria</taxon>
        <taxon>Pseudomonadati</taxon>
        <taxon>Bacteroidota</taxon>
        <taxon>Cytophagia</taxon>
        <taxon>Cytophagales</taxon>
        <taxon>Spirosomataceae</taxon>
        <taxon>Larkinella</taxon>
    </lineage>
</organism>
<reference evidence="3" key="1">
    <citation type="journal article" date="2019" name="Int. J. Syst. Evol. Microbiol.">
        <title>The Global Catalogue of Microorganisms (GCM) 10K type strain sequencing project: providing services to taxonomists for standard genome sequencing and annotation.</title>
        <authorList>
            <consortium name="The Broad Institute Genomics Platform"/>
            <consortium name="The Broad Institute Genome Sequencing Center for Infectious Disease"/>
            <person name="Wu L."/>
            <person name="Ma J."/>
        </authorList>
    </citation>
    <scope>NUCLEOTIDE SEQUENCE [LARGE SCALE GENOMIC DNA]</scope>
    <source>
        <strain evidence="3">CCUG 55250</strain>
    </source>
</reference>
<feature type="transmembrane region" description="Helical" evidence="1">
    <location>
        <begin position="167"/>
        <end position="187"/>
    </location>
</feature>
<keyword evidence="1" id="KW-0812">Transmembrane</keyword>
<evidence type="ECO:0000313" key="2">
    <source>
        <dbReference type="EMBL" id="MFC5412509.1"/>
    </source>
</evidence>
<evidence type="ECO:0008006" key="4">
    <source>
        <dbReference type="Google" id="ProtNLM"/>
    </source>
</evidence>
<sequence length="352" mass="39825">MLRILRFALHRRFTTYFKDTKSVLGLIGRITYLLVMLLYAAGTGWLIDLVDTADRLSFDSGTLMASLNVVLCAFCVLVEFFPSYTQRSDLVSAVFPVRFVHRWTINVLYDSLTFTFTGACLAFFIIDGFSTRYTTAHLIASLLMLANTALFVQSFKAFMEQSHRRQGILLVGWAILNAALVWGSVQFYAQNRVLVAVLGLGLISQTSLLMLVDHTVAEPSESTVSIRRKLSVLSRLSPVYTVFIRNAKARNAFILGMVLKTVFLMLQGRLFAENIFMSDYIQKLYSTPLILFTYVANNLWILTILASNYLLTEVLLAVSAIGSSWYFAYRSVPENSTITKHRLYHNLFVKAE</sequence>
<accession>A0ABW0IGU5</accession>
<keyword evidence="1" id="KW-1133">Transmembrane helix</keyword>
<feature type="transmembrane region" description="Helical" evidence="1">
    <location>
        <begin position="309"/>
        <end position="328"/>
    </location>
</feature>
<evidence type="ECO:0000256" key="1">
    <source>
        <dbReference type="SAM" id="Phobius"/>
    </source>
</evidence>
<protein>
    <recommendedName>
        <fullName evidence="4">ABC transporter permease</fullName>
    </recommendedName>
</protein>
<feature type="transmembrane region" description="Helical" evidence="1">
    <location>
        <begin position="193"/>
        <end position="212"/>
    </location>
</feature>
<comment type="caution">
    <text evidence="2">The sequence shown here is derived from an EMBL/GenBank/DDBJ whole genome shotgun (WGS) entry which is preliminary data.</text>
</comment>
<dbReference type="Proteomes" id="UP001596106">
    <property type="component" value="Unassembled WGS sequence"/>
</dbReference>
<keyword evidence="1" id="KW-0472">Membrane</keyword>
<feature type="transmembrane region" description="Helical" evidence="1">
    <location>
        <begin position="21"/>
        <end position="41"/>
    </location>
</feature>
<name>A0ABW0IGU5_9BACT</name>
<gene>
    <name evidence="2" type="ORF">ACFPMF_24505</name>
</gene>
<feature type="transmembrane region" description="Helical" evidence="1">
    <location>
        <begin position="61"/>
        <end position="82"/>
    </location>
</feature>
<feature type="transmembrane region" description="Helical" evidence="1">
    <location>
        <begin position="252"/>
        <end position="272"/>
    </location>
</feature>